<accession>A0A1F6BY91</accession>
<organism evidence="8 9">
    <name type="scientific">Candidatus Kaiserbacteria bacterium RIFCSPHIGHO2_01_FULL_46_22</name>
    <dbReference type="NCBI Taxonomy" id="1798475"/>
    <lineage>
        <taxon>Bacteria</taxon>
        <taxon>Candidatus Kaiseribacteriota</taxon>
    </lineage>
</organism>
<evidence type="ECO:0000256" key="4">
    <source>
        <dbReference type="ARBA" id="ARBA00023274"/>
    </source>
</evidence>
<comment type="function">
    <text evidence="5">This is one of the proteins that binds to the 5S RNA in the ribosome where it forms part of the central protuberance.</text>
</comment>
<dbReference type="PANTHER" id="PTHR33284:SF1">
    <property type="entry name" value="RIBOSOMAL PROTEIN L25_GLN-TRNA SYNTHETASE, ANTI-CODON-BINDING DOMAIN-CONTAINING PROTEIN"/>
    <property type="match status" value="1"/>
</dbReference>
<evidence type="ECO:0000256" key="5">
    <source>
        <dbReference type="HAMAP-Rule" id="MF_01334"/>
    </source>
</evidence>
<dbReference type="GO" id="GO:0006412">
    <property type="term" value="P:translation"/>
    <property type="evidence" value="ECO:0007669"/>
    <property type="project" value="UniProtKB-UniRule"/>
</dbReference>
<feature type="domain" description="Large ribosomal subunit protein bL25 beta" evidence="7">
    <location>
        <begin position="98"/>
        <end position="181"/>
    </location>
</feature>
<dbReference type="InterPro" id="IPR011035">
    <property type="entry name" value="Ribosomal_bL25/Gln-tRNA_synth"/>
</dbReference>
<dbReference type="NCBIfam" id="TIGR00731">
    <property type="entry name" value="bL25_bact_ctc"/>
    <property type="match status" value="1"/>
</dbReference>
<dbReference type="GO" id="GO:0008097">
    <property type="term" value="F:5S rRNA binding"/>
    <property type="evidence" value="ECO:0007669"/>
    <property type="project" value="InterPro"/>
</dbReference>
<evidence type="ECO:0000313" key="9">
    <source>
        <dbReference type="Proteomes" id="UP000176322"/>
    </source>
</evidence>
<comment type="subunit">
    <text evidence="5">Part of the 50S ribosomal subunit; part of the 5S rRNA/L5/L18/L25 subcomplex. Contacts the 5S rRNA. Binds to the 5S rRNA independently of L5 and L18.</text>
</comment>
<comment type="caution">
    <text evidence="8">The sequence shown here is derived from an EMBL/GenBank/DDBJ whole genome shotgun (WGS) entry which is preliminary data.</text>
</comment>
<dbReference type="InterPro" id="IPR020057">
    <property type="entry name" value="Ribosomal_bL25_b-dom"/>
</dbReference>
<dbReference type="Pfam" id="PF14693">
    <property type="entry name" value="Ribosomal_TL5_C"/>
    <property type="match status" value="1"/>
</dbReference>
<dbReference type="InterPro" id="IPR029751">
    <property type="entry name" value="Ribosomal_L25_dom"/>
</dbReference>
<dbReference type="AlphaFoldDB" id="A0A1F6BY91"/>
<feature type="domain" description="Large ribosomal subunit protein bL25 L25" evidence="6">
    <location>
        <begin position="5"/>
        <end position="90"/>
    </location>
</feature>
<reference evidence="8 9" key="1">
    <citation type="journal article" date="2016" name="Nat. Commun.">
        <title>Thousands of microbial genomes shed light on interconnected biogeochemical processes in an aquifer system.</title>
        <authorList>
            <person name="Anantharaman K."/>
            <person name="Brown C.T."/>
            <person name="Hug L.A."/>
            <person name="Sharon I."/>
            <person name="Castelle C.J."/>
            <person name="Probst A.J."/>
            <person name="Thomas B.C."/>
            <person name="Singh A."/>
            <person name="Wilkins M.J."/>
            <person name="Karaoz U."/>
            <person name="Brodie E.L."/>
            <person name="Williams K.H."/>
            <person name="Hubbard S.S."/>
            <person name="Banfield J.F."/>
        </authorList>
    </citation>
    <scope>NUCLEOTIDE SEQUENCE [LARGE SCALE GENOMIC DNA]</scope>
</reference>
<evidence type="ECO:0000259" key="6">
    <source>
        <dbReference type="Pfam" id="PF01386"/>
    </source>
</evidence>
<evidence type="ECO:0000256" key="1">
    <source>
        <dbReference type="ARBA" id="ARBA00022730"/>
    </source>
</evidence>
<evidence type="ECO:0000313" key="8">
    <source>
        <dbReference type="EMBL" id="OGG41871.1"/>
    </source>
</evidence>
<dbReference type="SUPFAM" id="SSF50715">
    <property type="entry name" value="Ribosomal protein L25-like"/>
    <property type="match status" value="1"/>
</dbReference>
<evidence type="ECO:0000259" key="7">
    <source>
        <dbReference type="Pfam" id="PF14693"/>
    </source>
</evidence>
<dbReference type="Pfam" id="PF01386">
    <property type="entry name" value="Ribosomal_L25p"/>
    <property type="match status" value="1"/>
</dbReference>
<dbReference type="InterPro" id="IPR020930">
    <property type="entry name" value="Ribosomal_uL5_bac-type"/>
</dbReference>
<dbReference type="HAMAP" id="MF_01334">
    <property type="entry name" value="Ribosomal_bL25_CTC"/>
    <property type="match status" value="1"/>
</dbReference>
<dbReference type="STRING" id="1798475.A2837_01505"/>
<dbReference type="GO" id="GO:0022625">
    <property type="term" value="C:cytosolic large ribosomal subunit"/>
    <property type="evidence" value="ECO:0007669"/>
    <property type="project" value="TreeGrafter"/>
</dbReference>
<dbReference type="Gene3D" id="2.40.240.10">
    <property type="entry name" value="Ribosomal Protein L25, Chain P"/>
    <property type="match status" value="1"/>
</dbReference>
<dbReference type="InterPro" id="IPR037121">
    <property type="entry name" value="Ribosomal_bL25_C"/>
</dbReference>
<keyword evidence="2 5" id="KW-0694">RNA-binding</keyword>
<keyword evidence="1 5" id="KW-0699">rRNA-binding</keyword>
<keyword evidence="3 5" id="KW-0689">Ribosomal protein</keyword>
<dbReference type="Gene3D" id="2.170.120.20">
    <property type="entry name" value="Ribosomal protein L25, beta domain"/>
    <property type="match status" value="1"/>
</dbReference>
<dbReference type="CDD" id="cd00495">
    <property type="entry name" value="Ribosomal_L25_TL5_CTC"/>
    <property type="match status" value="1"/>
</dbReference>
<comment type="similarity">
    <text evidence="5">Belongs to the bacterial ribosomal protein bL25 family. CTC subfamily.</text>
</comment>
<dbReference type="InterPro" id="IPR020056">
    <property type="entry name" value="Rbsml_bL25/Gln-tRNA_synth_N"/>
</dbReference>
<dbReference type="Proteomes" id="UP000176322">
    <property type="component" value="Unassembled WGS sequence"/>
</dbReference>
<protein>
    <recommendedName>
        <fullName evidence="5">Large ribosomal subunit protein bL25</fullName>
    </recommendedName>
    <alternativeName>
        <fullName evidence="5">General stress protein CTC</fullName>
    </alternativeName>
</protein>
<dbReference type="EMBL" id="MFKO01000002">
    <property type="protein sequence ID" value="OGG41871.1"/>
    <property type="molecule type" value="Genomic_DNA"/>
</dbReference>
<gene>
    <name evidence="5" type="primary">rplY</name>
    <name evidence="5" type="synonym">ctc</name>
    <name evidence="8" type="ORF">A2837_01505</name>
</gene>
<proteinExistence type="inferred from homology"/>
<sequence>MTIKLNVVKRTETGKKLDKLRANGKLPAVVYGAKEESTPLSLDRREFEKAYEAAGESSIIVLTGLDEDKEVLVHDMAFNAVKGGVQHVDFYAVEKGKEVTVPVELTFVGEAPAIKLGGSLTKALHEIEVTAKPANLPHEIIVDINVLNTFEDHIRVKDLNIPSGVKVENDPEDMVAVVTEAKEEPVEEVTVDMAAIEVEQKGKKEDEEEAA</sequence>
<dbReference type="GO" id="GO:0003735">
    <property type="term" value="F:structural constituent of ribosome"/>
    <property type="evidence" value="ECO:0007669"/>
    <property type="project" value="InterPro"/>
</dbReference>
<evidence type="ECO:0000256" key="3">
    <source>
        <dbReference type="ARBA" id="ARBA00022980"/>
    </source>
</evidence>
<evidence type="ECO:0000256" key="2">
    <source>
        <dbReference type="ARBA" id="ARBA00022884"/>
    </source>
</evidence>
<keyword evidence="4 5" id="KW-0687">Ribonucleoprotein</keyword>
<dbReference type="PANTHER" id="PTHR33284">
    <property type="entry name" value="RIBOSOMAL PROTEIN L25/GLN-TRNA SYNTHETASE, ANTI-CODON-BINDING DOMAIN-CONTAINING PROTEIN"/>
    <property type="match status" value="1"/>
</dbReference>
<name>A0A1F6BY91_9BACT</name>
<dbReference type="InterPro" id="IPR001021">
    <property type="entry name" value="Ribosomal_bL25_long"/>
</dbReference>